<comment type="caution">
    <text evidence="9">Lacks conserved residue(s) required for the propagation of feature annotation.</text>
</comment>
<evidence type="ECO:0000256" key="1">
    <source>
        <dbReference type="ARBA" id="ARBA00004651"/>
    </source>
</evidence>
<evidence type="ECO:0000256" key="5">
    <source>
        <dbReference type="ARBA" id="ARBA00022475"/>
    </source>
</evidence>
<comment type="similarity">
    <text evidence="2 9">Belongs to the binding-protein-dependent transport system permease family. CysTW subfamily.</text>
</comment>
<keyword evidence="8 9" id="KW-0472">Membrane</keyword>
<reference evidence="12" key="1">
    <citation type="submission" date="2017-09" db="EMBL/GenBank/DDBJ databases">
        <authorList>
            <person name="Varghese N."/>
            <person name="Submissions S."/>
        </authorList>
    </citation>
    <scope>NUCLEOTIDE SEQUENCE [LARGE SCALE GENOMIC DNA]</scope>
    <source>
        <strain evidence="12">CGMCC 1.12461</strain>
    </source>
</reference>
<keyword evidence="6 9" id="KW-0812">Transmembrane</keyword>
<evidence type="ECO:0000256" key="2">
    <source>
        <dbReference type="ARBA" id="ARBA00007069"/>
    </source>
</evidence>
<dbReference type="SUPFAM" id="SSF161098">
    <property type="entry name" value="MetI-like"/>
    <property type="match status" value="1"/>
</dbReference>
<evidence type="ECO:0000259" key="10">
    <source>
        <dbReference type="PROSITE" id="PS50928"/>
    </source>
</evidence>
<feature type="transmembrane region" description="Helical" evidence="9">
    <location>
        <begin position="75"/>
        <end position="104"/>
    </location>
</feature>
<dbReference type="GO" id="GO:0035435">
    <property type="term" value="P:phosphate ion transmembrane transport"/>
    <property type="evidence" value="ECO:0007669"/>
    <property type="project" value="InterPro"/>
</dbReference>
<dbReference type="InterPro" id="IPR005672">
    <property type="entry name" value="Phosphate_PstA"/>
</dbReference>
<feature type="domain" description="ABC transmembrane type-1" evidence="10">
    <location>
        <begin position="79"/>
        <end position="311"/>
    </location>
</feature>
<evidence type="ECO:0000256" key="7">
    <source>
        <dbReference type="ARBA" id="ARBA00022989"/>
    </source>
</evidence>
<name>A0A285IZR5_9GAMM</name>
<dbReference type="Pfam" id="PF00528">
    <property type="entry name" value="BPD_transp_1"/>
    <property type="match status" value="1"/>
</dbReference>
<dbReference type="PANTHER" id="PTHR43470">
    <property type="entry name" value="PHOSPHATE TRANSPORT SYSTEM PERMEASE PROTEIN PSTA-RELATED"/>
    <property type="match status" value="1"/>
</dbReference>
<evidence type="ECO:0000256" key="6">
    <source>
        <dbReference type="ARBA" id="ARBA00022692"/>
    </source>
</evidence>
<keyword evidence="12" id="KW-1185">Reference proteome</keyword>
<evidence type="ECO:0000256" key="9">
    <source>
        <dbReference type="RuleBase" id="RU363043"/>
    </source>
</evidence>
<sequence>MLRNWFRQGTPWIWLNAGAVALSLLLVGGLLAFILLQSIGVFWPGDMSGHIGTKLLQYLANWWQFLSGSSSDGGIFPAILGTVLMVLLMSVLVTPLGVLAAVYLHEYAKEGPLLRVIRVAVHNLAGVPSIVFGVFGLGFFVYFLGGSIDSLFYRDSLPTPTFGAPGLLWVSLTLALLTLPVVIVATEQGLAGIPKNLRLGCFALGATKAEVIWKIVLPQASPAMVTALMLAIARAAGEVAPLVFVGVVKSAPSLPLSSEFPYLQLQQKITSLSMHIYDAGLQSPNAQLAEPLVFASALVLITLIFILNLMAYRLRKRLNSRYRQRAVEE</sequence>
<dbReference type="InterPro" id="IPR000515">
    <property type="entry name" value="MetI-like"/>
</dbReference>
<evidence type="ECO:0000256" key="4">
    <source>
        <dbReference type="ARBA" id="ARBA00022448"/>
    </source>
</evidence>
<dbReference type="EMBL" id="OBEB01000004">
    <property type="protein sequence ID" value="SNY52596.1"/>
    <property type="molecule type" value="Genomic_DNA"/>
</dbReference>
<dbReference type="NCBIfam" id="TIGR00974">
    <property type="entry name" value="3a0107s02c"/>
    <property type="match status" value="1"/>
</dbReference>
<proteinExistence type="inferred from homology"/>
<accession>A0A285IZR5</accession>
<evidence type="ECO:0000313" key="12">
    <source>
        <dbReference type="Proteomes" id="UP000219353"/>
    </source>
</evidence>
<gene>
    <name evidence="11" type="ORF">SAMN06297280_2164</name>
</gene>
<dbReference type="GO" id="GO:0005315">
    <property type="term" value="F:phosphate transmembrane transporter activity"/>
    <property type="evidence" value="ECO:0007669"/>
    <property type="project" value="InterPro"/>
</dbReference>
<dbReference type="PANTHER" id="PTHR43470:SF6">
    <property type="entry name" value="PHOSPHATE TRANSPORT SYSTEM PERMEASE PROTEIN PSTA"/>
    <property type="match status" value="1"/>
</dbReference>
<dbReference type="Gene3D" id="1.10.3720.10">
    <property type="entry name" value="MetI-like"/>
    <property type="match status" value="1"/>
</dbReference>
<dbReference type="OrthoDB" id="9807065at2"/>
<evidence type="ECO:0000256" key="8">
    <source>
        <dbReference type="ARBA" id="ARBA00023136"/>
    </source>
</evidence>
<dbReference type="Proteomes" id="UP000219353">
    <property type="component" value="Unassembled WGS sequence"/>
</dbReference>
<evidence type="ECO:0000313" key="11">
    <source>
        <dbReference type="EMBL" id="SNY52596.1"/>
    </source>
</evidence>
<organism evidence="11 12">
    <name type="scientific">Arsukibacterium tuosuense</name>
    <dbReference type="NCBI Taxonomy" id="1323745"/>
    <lineage>
        <taxon>Bacteria</taxon>
        <taxon>Pseudomonadati</taxon>
        <taxon>Pseudomonadota</taxon>
        <taxon>Gammaproteobacteria</taxon>
        <taxon>Chromatiales</taxon>
        <taxon>Chromatiaceae</taxon>
        <taxon>Arsukibacterium</taxon>
    </lineage>
</organism>
<protein>
    <recommendedName>
        <fullName evidence="3 9">Phosphate transport system permease protein PstA</fullName>
    </recommendedName>
</protein>
<comment type="subcellular location">
    <subcellularLocation>
        <location evidence="9">Cell inner membrane</location>
        <topology evidence="9">Multi-pass membrane protein</topology>
    </subcellularLocation>
    <subcellularLocation>
        <location evidence="1">Cell membrane</location>
        <topology evidence="1">Multi-pass membrane protein</topology>
    </subcellularLocation>
</comment>
<feature type="transmembrane region" description="Helical" evidence="9">
    <location>
        <begin position="164"/>
        <end position="185"/>
    </location>
</feature>
<dbReference type="GO" id="GO:0005886">
    <property type="term" value="C:plasma membrane"/>
    <property type="evidence" value="ECO:0007669"/>
    <property type="project" value="UniProtKB-SubCell"/>
</dbReference>
<feature type="transmembrane region" description="Helical" evidence="9">
    <location>
        <begin position="12"/>
        <end position="36"/>
    </location>
</feature>
<feature type="transmembrane region" description="Helical" evidence="9">
    <location>
        <begin position="124"/>
        <end position="144"/>
    </location>
</feature>
<keyword evidence="4" id="KW-0813">Transport</keyword>
<evidence type="ECO:0000256" key="3">
    <source>
        <dbReference type="ARBA" id="ARBA00016864"/>
    </source>
</evidence>
<dbReference type="AlphaFoldDB" id="A0A285IZR5"/>
<keyword evidence="7 9" id="KW-1133">Transmembrane helix</keyword>
<dbReference type="CDD" id="cd06261">
    <property type="entry name" value="TM_PBP2"/>
    <property type="match status" value="1"/>
</dbReference>
<dbReference type="InterPro" id="IPR035906">
    <property type="entry name" value="MetI-like_sf"/>
</dbReference>
<feature type="transmembrane region" description="Helical" evidence="9">
    <location>
        <begin position="292"/>
        <end position="314"/>
    </location>
</feature>
<keyword evidence="5 9" id="KW-1003">Cell membrane</keyword>
<dbReference type="PROSITE" id="PS50928">
    <property type="entry name" value="ABC_TM1"/>
    <property type="match status" value="1"/>
</dbReference>